<proteinExistence type="predicted"/>
<dbReference type="AlphaFoldDB" id="A0A1A7YJL9"/>
<evidence type="ECO:0000313" key="1">
    <source>
        <dbReference type="EMBL" id="SBP30782.1"/>
    </source>
</evidence>
<reference evidence="1" key="2">
    <citation type="submission" date="2016-06" db="EMBL/GenBank/DDBJ databases">
        <title>The genome of a short-lived fish provides insights into sex chromosome evolution and the genetic control of aging.</title>
        <authorList>
            <person name="Reichwald K."/>
            <person name="Felder M."/>
            <person name="Petzold A."/>
            <person name="Koch P."/>
            <person name="Groth M."/>
            <person name="Platzer M."/>
        </authorList>
    </citation>
    <scope>NUCLEOTIDE SEQUENCE</scope>
    <source>
        <tissue evidence="1">Brain</tissue>
    </source>
</reference>
<gene>
    <name evidence="1" type="primary">Nfu_g_1_019894</name>
</gene>
<dbReference type="EMBL" id="HADX01008550">
    <property type="protein sequence ID" value="SBP30782.1"/>
    <property type="molecule type" value="Transcribed_RNA"/>
</dbReference>
<accession>A0A1A7YJL9</accession>
<sequence length="92" mass="10052">GELSLVQTLSAKARRMVHTRTSSTASELSWAQRLSLAVRLFDLDPPEKLRAPLYQRDLILRGSERGGGGQKTFAQSGSTFSMALSVLMVVSE</sequence>
<feature type="non-terminal residue" evidence="1">
    <location>
        <position position="1"/>
    </location>
</feature>
<name>A0A1A7YJL9_9TELE</name>
<reference evidence="1" key="1">
    <citation type="submission" date="2016-05" db="EMBL/GenBank/DDBJ databases">
        <authorList>
            <person name="Lavstsen T."/>
            <person name="Jespersen J.S."/>
        </authorList>
    </citation>
    <scope>NUCLEOTIDE SEQUENCE</scope>
    <source>
        <tissue evidence="1">Brain</tissue>
    </source>
</reference>
<organism evidence="1">
    <name type="scientific">Iconisemion striatum</name>
    <dbReference type="NCBI Taxonomy" id="60296"/>
    <lineage>
        <taxon>Eukaryota</taxon>
        <taxon>Metazoa</taxon>
        <taxon>Chordata</taxon>
        <taxon>Craniata</taxon>
        <taxon>Vertebrata</taxon>
        <taxon>Euteleostomi</taxon>
        <taxon>Actinopterygii</taxon>
        <taxon>Neopterygii</taxon>
        <taxon>Teleostei</taxon>
        <taxon>Neoteleostei</taxon>
        <taxon>Acanthomorphata</taxon>
        <taxon>Ovalentaria</taxon>
        <taxon>Atherinomorphae</taxon>
        <taxon>Cyprinodontiformes</taxon>
        <taxon>Nothobranchiidae</taxon>
        <taxon>Iconisemion</taxon>
    </lineage>
</organism>
<feature type="non-terminal residue" evidence="1">
    <location>
        <position position="92"/>
    </location>
</feature>
<protein>
    <submittedName>
        <fullName evidence="1">Uncharacterized protein</fullName>
    </submittedName>
</protein>